<organism evidence="19 20">
    <name type="scientific">Helobdella robusta</name>
    <name type="common">Californian leech</name>
    <dbReference type="NCBI Taxonomy" id="6412"/>
    <lineage>
        <taxon>Eukaryota</taxon>
        <taxon>Metazoa</taxon>
        <taxon>Spiralia</taxon>
        <taxon>Lophotrochozoa</taxon>
        <taxon>Annelida</taxon>
        <taxon>Clitellata</taxon>
        <taxon>Hirudinea</taxon>
        <taxon>Rhynchobdellida</taxon>
        <taxon>Glossiphoniidae</taxon>
        <taxon>Helobdella</taxon>
    </lineage>
</organism>
<comment type="function">
    <text evidence="13">Involved in the digestion of the blood meal.</text>
</comment>
<accession>T1EE68</accession>
<dbReference type="Gene3D" id="3.40.630.10">
    <property type="entry name" value="Zn peptidases"/>
    <property type="match status" value="1"/>
</dbReference>
<dbReference type="PANTHER" id="PTHR11705">
    <property type="entry name" value="PROTEASE FAMILY M14 CARBOXYPEPTIDASE A,B"/>
    <property type="match status" value="1"/>
</dbReference>
<dbReference type="SMART" id="SM00631">
    <property type="entry name" value="Zn_pept"/>
    <property type="match status" value="1"/>
</dbReference>
<keyword evidence="8 16" id="KW-0732">Signal</keyword>
<feature type="signal peptide" evidence="16">
    <location>
        <begin position="1"/>
        <end position="16"/>
    </location>
</feature>
<proteinExistence type="inferred from homology"/>
<evidence type="ECO:0000313" key="19">
    <source>
        <dbReference type="EnsemblMetazoa" id="HelroP107038"/>
    </source>
</evidence>
<dbReference type="PROSITE" id="PS52035">
    <property type="entry name" value="PEPTIDASE_M14"/>
    <property type="match status" value="1"/>
</dbReference>
<dbReference type="RefSeq" id="XP_009022810.1">
    <property type="nucleotide sequence ID" value="XM_009024562.1"/>
</dbReference>
<dbReference type="InterPro" id="IPR057246">
    <property type="entry name" value="CARBOXYPEPT_ZN_1"/>
</dbReference>
<feature type="region of interest" description="Disordered" evidence="15">
    <location>
        <begin position="249"/>
        <end position="274"/>
    </location>
</feature>
<dbReference type="InParanoid" id="T1EE68"/>
<keyword evidence="4" id="KW-0964">Secreted</keyword>
<keyword evidence="6" id="KW-0645">Protease</keyword>
<evidence type="ECO:0000256" key="4">
    <source>
        <dbReference type="ARBA" id="ARBA00022525"/>
    </source>
</evidence>
<evidence type="ECO:0000259" key="17">
    <source>
        <dbReference type="PROSITE" id="PS52035"/>
    </source>
</evidence>
<keyword evidence="5" id="KW-0121">Carboxypeptidase</keyword>
<dbReference type="InterPro" id="IPR000834">
    <property type="entry name" value="Peptidase_M14"/>
</dbReference>
<feature type="compositionally biased region" description="Polar residues" evidence="15">
    <location>
        <begin position="251"/>
        <end position="274"/>
    </location>
</feature>
<evidence type="ECO:0000256" key="7">
    <source>
        <dbReference type="ARBA" id="ARBA00022723"/>
    </source>
</evidence>
<dbReference type="KEGG" id="hro:HELRODRAFT_107038"/>
<dbReference type="InterPro" id="IPR003146">
    <property type="entry name" value="M14A_act_pep"/>
</dbReference>
<evidence type="ECO:0000256" key="8">
    <source>
        <dbReference type="ARBA" id="ARBA00022729"/>
    </source>
</evidence>
<dbReference type="EMBL" id="KB097143">
    <property type="protein sequence ID" value="ESN98862.1"/>
    <property type="molecule type" value="Genomic_DNA"/>
</dbReference>
<dbReference type="AlphaFoldDB" id="T1EE68"/>
<dbReference type="InterPro" id="IPR036990">
    <property type="entry name" value="M14A-like_propep"/>
</dbReference>
<protein>
    <recommendedName>
        <fullName evidence="17">Peptidase M14 domain-containing protein</fullName>
    </recommendedName>
</protein>
<evidence type="ECO:0000256" key="1">
    <source>
        <dbReference type="ARBA" id="ARBA00001947"/>
    </source>
</evidence>
<dbReference type="Proteomes" id="UP000015101">
    <property type="component" value="Unassembled WGS sequence"/>
</dbReference>
<dbReference type="Pfam" id="PF02244">
    <property type="entry name" value="Propep_M14"/>
    <property type="match status" value="1"/>
</dbReference>
<comment type="subcellular location">
    <subcellularLocation>
        <location evidence="2">Secreted</location>
    </subcellularLocation>
</comment>
<dbReference type="FunFam" id="3.40.630.10:FF:000040">
    <property type="entry name" value="zinc carboxypeptidase"/>
    <property type="match status" value="1"/>
</dbReference>
<dbReference type="GO" id="GO:0004181">
    <property type="term" value="F:metallocarboxypeptidase activity"/>
    <property type="evidence" value="ECO:0000318"/>
    <property type="project" value="GO_Central"/>
</dbReference>
<dbReference type="EnsemblMetazoa" id="HelroT107038">
    <property type="protein sequence ID" value="HelroP107038"/>
    <property type="gene ID" value="HelroG107038"/>
</dbReference>
<evidence type="ECO:0000313" key="20">
    <source>
        <dbReference type="Proteomes" id="UP000015101"/>
    </source>
</evidence>
<dbReference type="HOGENOM" id="CLU_019326_0_0_1"/>
<evidence type="ECO:0000256" key="11">
    <source>
        <dbReference type="ARBA" id="ARBA00023049"/>
    </source>
</evidence>
<evidence type="ECO:0000256" key="13">
    <source>
        <dbReference type="ARBA" id="ARBA00057299"/>
    </source>
</evidence>
<name>T1EE68_HELRO</name>
<evidence type="ECO:0000256" key="3">
    <source>
        <dbReference type="ARBA" id="ARBA00005988"/>
    </source>
</evidence>
<evidence type="ECO:0000256" key="15">
    <source>
        <dbReference type="SAM" id="MobiDB-lite"/>
    </source>
</evidence>
<evidence type="ECO:0000256" key="9">
    <source>
        <dbReference type="ARBA" id="ARBA00022801"/>
    </source>
</evidence>
<comment type="cofactor">
    <cofactor evidence="1">
        <name>Zn(2+)</name>
        <dbReference type="ChEBI" id="CHEBI:29105"/>
    </cofactor>
</comment>
<dbReference type="Pfam" id="PF00246">
    <property type="entry name" value="Peptidase_M14"/>
    <property type="match status" value="1"/>
</dbReference>
<evidence type="ECO:0000256" key="6">
    <source>
        <dbReference type="ARBA" id="ARBA00022670"/>
    </source>
</evidence>
<dbReference type="PRINTS" id="PR00765">
    <property type="entry name" value="CRBOXYPTASEA"/>
</dbReference>
<dbReference type="CDD" id="cd03860">
    <property type="entry name" value="M14_CP_A-B_like"/>
    <property type="match status" value="1"/>
</dbReference>
<keyword evidence="10" id="KW-0862">Zinc</keyword>
<evidence type="ECO:0000256" key="5">
    <source>
        <dbReference type="ARBA" id="ARBA00022645"/>
    </source>
</evidence>
<dbReference type="SUPFAM" id="SSF54897">
    <property type="entry name" value="Protease propeptides/inhibitors"/>
    <property type="match status" value="1"/>
</dbReference>
<dbReference type="EMBL" id="AMQM01001069">
    <property type="status" value="NOT_ANNOTATED_CDS"/>
    <property type="molecule type" value="Genomic_DNA"/>
</dbReference>
<dbReference type="SUPFAM" id="SSF53187">
    <property type="entry name" value="Zn-dependent exopeptidases"/>
    <property type="match status" value="1"/>
</dbReference>
<dbReference type="PROSITE" id="PS00132">
    <property type="entry name" value="CARBOXYPEPT_ZN_1"/>
    <property type="match status" value="1"/>
</dbReference>
<evidence type="ECO:0000256" key="14">
    <source>
        <dbReference type="PROSITE-ProRule" id="PRU01379"/>
    </source>
</evidence>
<feature type="active site" description="Proton donor/acceptor" evidence="14">
    <location>
        <position position="378"/>
    </location>
</feature>
<evidence type="ECO:0000256" key="2">
    <source>
        <dbReference type="ARBA" id="ARBA00004613"/>
    </source>
</evidence>
<keyword evidence="7" id="KW-0479">Metal-binding</keyword>
<evidence type="ECO:0000256" key="10">
    <source>
        <dbReference type="ARBA" id="ARBA00022833"/>
    </source>
</evidence>
<evidence type="ECO:0000313" key="18">
    <source>
        <dbReference type="EMBL" id="ESN98862.1"/>
    </source>
</evidence>
<dbReference type="CTD" id="20194870"/>
<reference evidence="18 20" key="2">
    <citation type="journal article" date="2013" name="Nature">
        <title>Insights into bilaterian evolution from three spiralian genomes.</title>
        <authorList>
            <person name="Simakov O."/>
            <person name="Marletaz F."/>
            <person name="Cho S.J."/>
            <person name="Edsinger-Gonzales E."/>
            <person name="Havlak P."/>
            <person name="Hellsten U."/>
            <person name="Kuo D.H."/>
            <person name="Larsson T."/>
            <person name="Lv J."/>
            <person name="Arendt D."/>
            <person name="Savage R."/>
            <person name="Osoegawa K."/>
            <person name="de Jong P."/>
            <person name="Grimwood J."/>
            <person name="Chapman J.A."/>
            <person name="Shapiro H."/>
            <person name="Aerts A."/>
            <person name="Otillar R.P."/>
            <person name="Terry A.Y."/>
            <person name="Boore J.L."/>
            <person name="Grigoriev I.V."/>
            <person name="Lindberg D.R."/>
            <person name="Seaver E.C."/>
            <person name="Weisblat D.A."/>
            <person name="Putnam N.H."/>
            <person name="Rokhsar D.S."/>
        </authorList>
    </citation>
    <scope>NUCLEOTIDE SEQUENCE</scope>
</reference>
<evidence type="ECO:0000256" key="12">
    <source>
        <dbReference type="ARBA" id="ARBA00023157"/>
    </source>
</evidence>
<gene>
    <name evidence="19" type="primary">20194870</name>
    <name evidence="18" type="ORF">HELRODRAFT_107038</name>
</gene>
<dbReference type="GeneID" id="20194870"/>
<dbReference type="GO" id="GO:0005615">
    <property type="term" value="C:extracellular space"/>
    <property type="evidence" value="ECO:0000318"/>
    <property type="project" value="GO_Central"/>
</dbReference>
<keyword evidence="20" id="KW-1185">Reference proteome</keyword>
<dbReference type="eggNOG" id="KOG2650">
    <property type="taxonomic scope" value="Eukaryota"/>
</dbReference>
<dbReference type="OrthoDB" id="3626597at2759"/>
<feature type="domain" description="Peptidase M14" evidence="17">
    <location>
        <begin position="107"/>
        <end position="409"/>
    </location>
</feature>
<dbReference type="Gene3D" id="3.30.70.340">
    <property type="entry name" value="Metallocarboxypeptidase-like"/>
    <property type="match status" value="1"/>
</dbReference>
<dbReference type="GO" id="GO:0008270">
    <property type="term" value="F:zinc ion binding"/>
    <property type="evidence" value="ECO:0007669"/>
    <property type="project" value="InterPro"/>
</dbReference>
<dbReference type="GO" id="GO:0006508">
    <property type="term" value="P:proteolysis"/>
    <property type="evidence" value="ECO:0000318"/>
    <property type="project" value="GO_Central"/>
</dbReference>
<reference evidence="19" key="3">
    <citation type="submission" date="2015-06" db="UniProtKB">
        <authorList>
            <consortium name="EnsemblMetazoa"/>
        </authorList>
    </citation>
    <scope>IDENTIFICATION</scope>
</reference>
<dbReference type="PANTHER" id="PTHR11705:SF91">
    <property type="entry name" value="FI01817P-RELATED"/>
    <property type="match status" value="1"/>
</dbReference>
<sequence>MLNSIFFMLFIGWASANVSERLQLLQVYPQTDEERFYLEQLKEEHDVWYSSEDRYDVLLTSSNINWLLSSLQKRGIASAIVNDDLDRDIKEEFERLSKNELFFDYDDFNNLTSIYKEMDKIAAKCIAGFVCSVDSIGSSVEKQPIKRLKISKNVANRKAVWLDATTHAREWLTTATSFKIIKHLQDNYKVDSTVTSLLDKYDWHVIPVVNPDGYLYTWEKISNRMWRKNRSINSKPTCPGVDLNRNADSAWGTSGASSDPCSETYRGSSAASEPETQALQKQMKTLGSNIIEIISLHAYGQYWLIPYGYIDNATNACYAAPDAAETLRVANAAANAIEKVYNTKWKRGPSCSTIYPASGRMTDYAKEKAGVPYAAVPEVRGKNFVVPPSEIEPSFREIWAGIVASIAAIEKKPNASH</sequence>
<comment type="similarity">
    <text evidence="3 14">Belongs to the peptidase M14 family.</text>
</comment>
<feature type="chain" id="PRO_5010979811" description="Peptidase M14 domain-containing protein" evidence="16">
    <location>
        <begin position="17"/>
        <end position="417"/>
    </location>
</feature>
<keyword evidence="11" id="KW-0482">Metalloprotease</keyword>
<dbReference type="FunCoup" id="T1EE68">
    <property type="interactions" value="43"/>
</dbReference>
<reference evidence="20" key="1">
    <citation type="submission" date="2012-12" db="EMBL/GenBank/DDBJ databases">
        <authorList>
            <person name="Hellsten U."/>
            <person name="Grimwood J."/>
            <person name="Chapman J.A."/>
            <person name="Shapiro H."/>
            <person name="Aerts A."/>
            <person name="Otillar R.P."/>
            <person name="Terry A.Y."/>
            <person name="Boore J.L."/>
            <person name="Simakov O."/>
            <person name="Marletaz F."/>
            <person name="Cho S.-J."/>
            <person name="Edsinger-Gonzales E."/>
            <person name="Havlak P."/>
            <person name="Kuo D.-H."/>
            <person name="Larsson T."/>
            <person name="Lv J."/>
            <person name="Arendt D."/>
            <person name="Savage R."/>
            <person name="Osoegawa K."/>
            <person name="de Jong P."/>
            <person name="Lindberg D.R."/>
            <person name="Seaver E.C."/>
            <person name="Weisblat D.A."/>
            <person name="Putnam N.H."/>
            <person name="Grigoriev I.V."/>
            <person name="Rokhsar D.S."/>
        </authorList>
    </citation>
    <scope>NUCLEOTIDE SEQUENCE</scope>
</reference>
<keyword evidence="9" id="KW-0378">Hydrolase</keyword>
<evidence type="ECO:0000256" key="16">
    <source>
        <dbReference type="SAM" id="SignalP"/>
    </source>
</evidence>
<keyword evidence="12" id="KW-1015">Disulfide bond</keyword>